<name>A0AAN9HU01_CROPI</name>
<accession>A0AAN9HU01</accession>
<dbReference type="InterPro" id="IPR000782">
    <property type="entry name" value="FAS1_domain"/>
</dbReference>
<evidence type="ECO:0000256" key="3">
    <source>
        <dbReference type="SAM" id="SignalP"/>
    </source>
</evidence>
<evidence type="ECO:0000313" key="5">
    <source>
        <dbReference type="EMBL" id="KAK7251827.1"/>
    </source>
</evidence>
<dbReference type="AlphaFoldDB" id="A0AAN9HU01"/>
<feature type="region of interest" description="Disordered" evidence="2">
    <location>
        <begin position="192"/>
        <end position="224"/>
    </location>
</feature>
<evidence type="ECO:0000256" key="2">
    <source>
        <dbReference type="SAM" id="MobiDB-lite"/>
    </source>
</evidence>
<proteinExistence type="inferred from homology"/>
<sequence>MANMNTFFLVVFFPLMLFSSVTPADIARNQDLVAATKEMQKANYFTFVMLINMSPPDTRLEGNVTFLMPNDRILANMVLQEGSVSNFLLRHSIPSPLIFETLEQFPTGTTIPSSLPNCMLRISNYGRKNFVLNNVKIISRNICTAGSSIRCHGIDGVLSEDCVSNNNSSVPTSPLCANSTYPSCLASPPIPSPTLPSPPQTRNNISPSILDAPGPSDANVGPHKSGSLPNDGSFNFITWTWLMLFLIGIYF</sequence>
<dbReference type="InterPro" id="IPR053339">
    <property type="entry name" value="FAS1_domain_protein"/>
</dbReference>
<dbReference type="Gene3D" id="2.30.180.10">
    <property type="entry name" value="FAS1 domain"/>
    <property type="match status" value="1"/>
</dbReference>
<dbReference type="SMART" id="SM00554">
    <property type="entry name" value="FAS1"/>
    <property type="match status" value="1"/>
</dbReference>
<evidence type="ECO:0000313" key="6">
    <source>
        <dbReference type="Proteomes" id="UP001372338"/>
    </source>
</evidence>
<reference evidence="5 6" key="1">
    <citation type="submission" date="2024-01" db="EMBL/GenBank/DDBJ databases">
        <title>The genomes of 5 underutilized Papilionoideae crops provide insights into root nodulation and disease resistanc.</title>
        <authorList>
            <person name="Yuan L."/>
        </authorList>
    </citation>
    <scope>NUCLEOTIDE SEQUENCE [LARGE SCALE GENOMIC DNA]</scope>
    <source>
        <strain evidence="5">ZHUSHIDOU_FW_LH</strain>
        <tissue evidence="5">Leaf</tissue>
    </source>
</reference>
<dbReference type="Pfam" id="PF02469">
    <property type="entry name" value="Fasciclin"/>
    <property type="match status" value="1"/>
</dbReference>
<dbReference type="SUPFAM" id="SSF82153">
    <property type="entry name" value="FAS1 domain"/>
    <property type="match status" value="1"/>
</dbReference>
<dbReference type="PANTHER" id="PTHR36069">
    <property type="entry name" value="EXPRESSED PROTEIN-RELATED"/>
    <property type="match status" value="1"/>
</dbReference>
<dbReference type="InterPro" id="IPR036378">
    <property type="entry name" value="FAS1_dom_sf"/>
</dbReference>
<feature type="chain" id="PRO_5042950667" description="FAS1 domain-containing protein" evidence="3">
    <location>
        <begin position="24"/>
        <end position="251"/>
    </location>
</feature>
<feature type="domain" description="FAS1" evidence="4">
    <location>
        <begin position="65"/>
        <end position="161"/>
    </location>
</feature>
<comment type="similarity">
    <text evidence="1">Belongs to the fasciclin-like AGP family.</text>
</comment>
<dbReference type="Proteomes" id="UP001372338">
    <property type="component" value="Unassembled WGS sequence"/>
</dbReference>
<keyword evidence="6" id="KW-1185">Reference proteome</keyword>
<dbReference type="EMBL" id="JAYWIO010000007">
    <property type="protein sequence ID" value="KAK7251827.1"/>
    <property type="molecule type" value="Genomic_DNA"/>
</dbReference>
<gene>
    <name evidence="5" type="ORF">RIF29_35381</name>
</gene>
<dbReference type="PANTHER" id="PTHR36069:SF1">
    <property type="entry name" value="EXPRESSED PROTEIN"/>
    <property type="match status" value="1"/>
</dbReference>
<organism evidence="5 6">
    <name type="scientific">Crotalaria pallida</name>
    <name type="common">Smooth rattlebox</name>
    <name type="synonym">Crotalaria striata</name>
    <dbReference type="NCBI Taxonomy" id="3830"/>
    <lineage>
        <taxon>Eukaryota</taxon>
        <taxon>Viridiplantae</taxon>
        <taxon>Streptophyta</taxon>
        <taxon>Embryophyta</taxon>
        <taxon>Tracheophyta</taxon>
        <taxon>Spermatophyta</taxon>
        <taxon>Magnoliopsida</taxon>
        <taxon>eudicotyledons</taxon>
        <taxon>Gunneridae</taxon>
        <taxon>Pentapetalae</taxon>
        <taxon>rosids</taxon>
        <taxon>fabids</taxon>
        <taxon>Fabales</taxon>
        <taxon>Fabaceae</taxon>
        <taxon>Papilionoideae</taxon>
        <taxon>50 kb inversion clade</taxon>
        <taxon>genistoids sensu lato</taxon>
        <taxon>core genistoids</taxon>
        <taxon>Crotalarieae</taxon>
        <taxon>Crotalaria</taxon>
    </lineage>
</organism>
<evidence type="ECO:0000256" key="1">
    <source>
        <dbReference type="ARBA" id="ARBA00007843"/>
    </source>
</evidence>
<feature type="signal peptide" evidence="3">
    <location>
        <begin position="1"/>
        <end position="23"/>
    </location>
</feature>
<protein>
    <recommendedName>
        <fullName evidence="4">FAS1 domain-containing protein</fullName>
    </recommendedName>
</protein>
<evidence type="ECO:0000259" key="4">
    <source>
        <dbReference type="SMART" id="SM00554"/>
    </source>
</evidence>
<comment type="caution">
    <text evidence="5">The sequence shown here is derived from an EMBL/GenBank/DDBJ whole genome shotgun (WGS) entry which is preliminary data.</text>
</comment>
<keyword evidence="3" id="KW-0732">Signal</keyword>